<dbReference type="EMBL" id="FRCX01000004">
    <property type="protein sequence ID" value="SHN05575.1"/>
    <property type="molecule type" value="Genomic_DNA"/>
</dbReference>
<feature type="domain" description="DUF2231" evidence="2">
    <location>
        <begin position="41"/>
        <end position="163"/>
    </location>
</feature>
<organism evidence="3 4">
    <name type="scientific">Duganella sacchari</name>
    <dbReference type="NCBI Taxonomy" id="551987"/>
    <lineage>
        <taxon>Bacteria</taxon>
        <taxon>Pseudomonadati</taxon>
        <taxon>Pseudomonadota</taxon>
        <taxon>Betaproteobacteria</taxon>
        <taxon>Burkholderiales</taxon>
        <taxon>Oxalobacteraceae</taxon>
        <taxon>Telluria group</taxon>
        <taxon>Duganella</taxon>
    </lineage>
</organism>
<evidence type="ECO:0000313" key="4">
    <source>
        <dbReference type="Proteomes" id="UP000184339"/>
    </source>
</evidence>
<keyword evidence="4" id="KW-1185">Reference proteome</keyword>
<protein>
    <submittedName>
        <fullName evidence="3">Uncharacterized membrane protein</fullName>
    </submittedName>
</protein>
<dbReference type="Proteomes" id="UP000184339">
    <property type="component" value="Unassembled WGS sequence"/>
</dbReference>
<proteinExistence type="predicted"/>
<evidence type="ECO:0000259" key="2">
    <source>
        <dbReference type="Pfam" id="PF09990"/>
    </source>
</evidence>
<dbReference type="AlphaFoldDB" id="A0A1M7NNT8"/>
<accession>A0A1M7NNT8</accession>
<gene>
    <name evidence="3" type="ORF">SAMN05192549_10482</name>
</gene>
<evidence type="ECO:0000313" key="3">
    <source>
        <dbReference type="EMBL" id="SHN05575.1"/>
    </source>
</evidence>
<feature type="transmembrane region" description="Helical" evidence="1">
    <location>
        <begin position="78"/>
        <end position="100"/>
    </location>
</feature>
<reference evidence="4" key="1">
    <citation type="submission" date="2016-11" db="EMBL/GenBank/DDBJ databases">
        <authorList>
            <person name="Varghese N."/>
            <person name="Submissions S."/>
        </authorList>
    </citation>
    <scope>NUCLEOTIDE SEQUENCE [LARGE SCALE GENOMIC DNA]</scope>
    <source>
        <strain evidence="4">Sac-22</strain>
    </source>
</reference>
<keyword evidence="1" id="KW-0812">Transmembrane</keyword>
<dbReference type="Pfam" id="PF09990">
    <property type="entry name" value="DUF2231"/>
    <property type="match status" value="1"/>
</dbReference>
<dbReference type="RefSeq" id="WP_229255652.1">
    <property type="nucleotide sequence ID" value="NZ_FRCX01000004.1"/>
</dbReference>
<keyword evidence="1" id="KW-0472">Membrane</keyword>
<feature type="transmembrane region" description="Helical" evidence="1">
    <location>
        <begin position="137"/>
        <end position="160"/>
    </location>
</feature>
<dbReference type="STRING" id="551987.SAMN05192549_10482"/>
<sequence>MVTQAAFPHAAERRSGAVPLAPAPVAVRQLDAPPRSGLAQQPVYALLVQFPAVCFTGAWIADLAYWRTTLYIWQTFSVWLLAAGCVAAALAAVAGLLTWILHAPVRAPRFAAAHAGTSAVALAVSVLNLLVHSRDGYTAVVPGGIALSSVALLLMLLAIWCGWPRTAPVRGGSQ</sequence>
<keyword evidence="1" id="KW-1133">Transmembrane helix</keyword>
<feature type="transmembrane region" description="Helical" evidence="1">
    <location>
        <begin position="112"/>
        <end position="131"/>
    </location>
</feature>
<dbReference type="InterPro" id="IPR019251">
    <property type="entry name" value="DUF2231_TM"/>
</dbReference>
<evidence type="ECO:0000256" key="1">
    <source>
        <dbReference type="SAM" id="Phobius"/>
    </source>
</evidence>
<name>A0A1M7NNT8_9BURK</name>
<feature type="transmembrane region" description="Helical" evidence="1">
    <location>
        <begin position="43"/>
        <end position="66"/>
    </location>
</feature>